<keyword evidence="1" id="KW-0472">Membrane</keyword>
<dbReference type="EMBL" id="FQZS01000003">
    <property type="protein sequence ID" value="SHI42255.1"/>
    <property type="molecule type" value="Genomic_DNA"/>
</dbReference>
<dbReference type="Proteomes" id="UP000184442">
    <property type="component" value="Unassembled WGS sequence"/>
</dbReference>
<feature type="transmembrane region" description="Helical" evidence="1">
    <location>
        <begin position="5"/>
        <end position="22"/>
    </location>
</feature>
<keyword evidence="1" id="KW-0812">Transmembrane</keyword>
<reference evidence="2 3" key="1">
    <citation type="submission" date="2016-11" db="EMBL/GenBank/DDBJ databases">
        <authorList>
            <person name="Jaros S."/>
            <person name="Januszkiewicz K."/>
            <person name="Wedrychowicz H."/>
        </authorList>
    </citation>
    <scope>NUCLEOTIDE SEQUENCE [LARGE SCALE GENOMIC DNA]</scope>
    <source>
        <strain evidence="2 3">DSM 19022</strain>
    </source>
</reference>
<evidence type="ECO:0000313" key="3">
    <source>
        <dbReference type="Proteomes" id="UP000184442"/>
    </source>
</evidence>
<accession>A0A1M6B0J6</accession>
<feature type="transmembrane region" description="Helical" evidence="1">
    <location>
        <begin position="78"/>
        <end position="95"/>
    </location>
</feature>
<evidence type="ECO:0000256" key="1">
    <source>
        <dbReference type="SAM" id="Phobius"/>
    </source>
</evidence>
<protein>
    <submittedName>
        <fullName evidence="2">Uncharacterized protein</fullName>
    </submittedName>
</protein>
<name>A0A1M6B0J6_9FIRM</name>
<dbReference type="AlphaFoldDB" id="A0A1M6B0J6"/>
<organism evidence="2 3">
    <name type="scientific">Lutispora thermophila DSM 19022</name>
    <dbReference type="NCBI Taxonomy" id="1122184"/>
    <lineage>
        <taxon>Bacteria</taxon>
        <taxon>Bacillati</taxon>
        <taxon>Bacillota</taxon>
        <taxon>Clostridia</taxon>
        <taxon>Lutisporales</taxon>
        <taxon>Lutisporaceae</taxon>
        <taxon>Lutispora</taxon>
    </lineage>
</organism>
<sequence>MNKYIMYLLLLLIMGIQIIYMTKANLASIIQLLMIAIAISITDSLYRPNKKLRNITLIIINTAILSISHRIVWKEISISLIIVYAVFSVIFCLIARSEKRKEVNQ</sequence>
<feature type="transmembrane region" description="Helical" evidence="1">
    <location>
        <begin position="28"/>
        <end position="46"/>
    </location>
</feature>
<evidence type="ECO:0000313" key="2">
    <source>
        <dbReference type="EMBL" id="SHI42255.1"/>
    </source>
</evidence>
<keyword evidence="1" id="KW-1133">Transmembrane helix</keyword>
<feature type="transmembrane region" description="Helical" evidence="1">
    <location>
        <begin position="55"/>
        <end position="72"/>
    </location>
</feature>
<dbReference type="RefSeq" id="WP_073023588.1">
    <property type="nucleotide sequence ID" value="NZ_FQZS01000003.1"/>
</dbReference>
<gene>
    <name evidence="2" type="ORF">SAMN02745176_00211</name>
</gene>
<keyword evidence="3" id="KW-1185">Reference proteome</keyword>
<proteinExistence type="predicted"/>